<keyword evidence="1" id="KW-0472">Membrane</keyword>
<sequence>MSTRLKQVLIVSVGALAAVVMIVLGLWQMQVFVDKGNRSVEDRAAQPAVPLMDHVATDGAVGDIYGKQVTFTGDYLPDQTILIPTGEGVRVLTAVRLSDGRVLPVVRGLSGAQEQFVTPPAGTVTETGLFLPGEGDPDGVVPDGTLRSVRMPLLAQQWPQQLIPGFVTLTAEESAAQGMRHAPVSLPSGEGSARNSGYALQWWVFAAFALGMAIKLAHSLGARQRTLEEGVTLPHDDEVAVDATTTKEQNL</sequence>
<dbReference type="AlphaFoldDB" id="A0A4Q2EJ35"/>
<dbReference type="CDD" id="cd06662">
    <property type="entry name" value="SURF1"/>
    <property type="match status" value="1"/>
</dbReference>
<comment type="caution">
    <text evidence="1">Lacks conserved residue(s) required for the propagation of feature annotation.</text>
</comment>
<keyword evidence="1" id="KW-1133">Transmembrane helix</keyword>
<comment type="caution">
    <text evidence="2">The sequence shown here is derived from an EMBL/GenBank/DDBJ whole genome shotgun (WGS) entry which is preliminary data.</text>
</comment>
<evidence type="ECO:0000313" key="3">
    <source>
        <dbReference type="Proteomes" id="UP000290624"/>
    </source>
</evidence>
<dbReference type="OrthoDB" id="3266379at2"/>
<evidence type="ECO:0000256" key="1">
    <source>
        <dbReference type="RuleBase" id="RU363076"/>
    </source>
</evidence>
<keyword evidence="3" id="KW-1185">Reference proteome</keyword>
<evidence type="ECO:0000313" key="2">
    <source>
        <dbReference type="EMBL" id="RXW32706.1"/>
    </source>
</evidence>
<dbReference type="RefSeq" id="WP_129458319.1">
    <property type="nucleotide sequence ID" value="NZ_PPCV01000003.1"/>
</dbReference>
<comment type="similarity">
    <text evidence="1">Belongs to the SURF1 family.</text>
</comment>
<accession>A0A4Q2EJ35</accession>
<dbReference type="EMBL" id="PPCV01000003">
    <property type="protein sequence ID" value="RXW32706.1"/>
    <property type="molecule type" value="Genomic_DNA"/>
</dbReference>
<keyword evidence="1" id="KW-1003">Cell membrane</keyword>
<proteinExistence type="inferred from homology"/>
<organism evidence="2 3">
    <name type="scientific">Propioniciclava flava</name>
    <dbReference type="NCBI Taxonomy" id="2072026"/>
    <lineage>
        <taxon>Bacteria</taxon>
        <taxon>Bacillati</taxon>
        <taxon>Actinomycetota</taxon>
        <taxon>Actinomycetes</taxon>
        <taxon>Propionibacteriales</taxon>
        <taxon>Propionibacteriaceae</taxon>
        <taxon>Propioniciclava</taxon>
    </lineage>
</organism>
<protein>
    <recommendedName>
        <fullName evidence="1">SURF1-like protein</fullName>
    </recommendedName>
</protein>
<comment type="subcellular location">
    <subcellularLocation>
        <location evidence="1">Cell membrane</location>
        <topology evidence="1">Multi-pass membrane protein</topology>
    </subcellularLocation>
</comment>
<gene>
    <name evidence="2" type="ORF">C1706_06055</name>
</gene>
<dbReference type="Proteomes" id="UP000290624">
    <property type="component" value="Unassembled WGS sequence"/>
</dbReference>
<keyword evidence="1" id="KW-0812">Transmembrane</keyword>
<dbReference type="Pfam" id="PF02104">
    <property type="entry name" value="SURF1"/>
    <property type="match status" value="1"/>
</dbReference>
<dbReference type="InterPro" id="IPR002994">
    <property type="entry name" value="Surf1/Shy1"/>
</dbReference>
<dbReference type="GO" id="GO:0005886">
    <property type="term" value="C:plasma membrane"/>
    <property type="evidence" value="ECO:0007669"/>
    <property type="project" value="UniProtKB-SubCell"/>
</dbReference>
<reference evidence="2 3" key="1">
    <citation type="submission" date="2018-01" db="EMBL/GenBank/DDBJ databases">
        <title>Lactibacter flavus gen. nov., sp. nov., a novel bacterium of the family Propionibacteriaceae isolated from raw milk and dairy products.</title>
        <authorList>
            <person name="Wenning M."/>
            <person name="Breitenwieser F."/>
            <person name="Huptas C."/>
            <person name="von Neubeck M."/>
            <person name="Busse H.-J."/>
            <person name="Scherer S."/>
        </authorList>
    </citation>
    <scope>NUCLEOTIDE SEQUENCE [LARGE SCALE GENOMIC DNA]</scope>
    <source>
        <strain evidence="2 3">VG341</strain>
    </source>
</reference>
<name>A0A4Q2EJ35_9ACTN</name>
<feature type="transmembrane region" description="Helical" evidence="1">
    <location>
        <begin position="7"/>
        <end position="27"/>
    </location>
</feature>